<dbReference type="Proteomes" id="UP000076502">
    <property type="component" value="Unassembled WGS sequence"/>
</dbReference>
<reference evidence="1 2" key="1">
    <citation type="submission" date="2015-07" db="EMBL/GenBank/DDBJ databases">
        <title>The genome of Dufourea novaeangliae.</title>
        <authorList>
            <person name="Pan H."/>
            <person name="Kapheim K."/>
        </authorList>
    </citation>
    <scope>NUCLEOTIDE SEQUENCE [LARGE SCALE GENOMIC DNA]</scope>
    <source>
        <strain evidence="1">0120121106</strain>
        <tissue evidence="1">Whole body</tissue>
    </source>
</reference>
<protein>
    <submittedName>
        <fullName evidence="1">Uncharacterized protein</fullName>
    </submittedName>
</protein>
<organism evidence="1 2">
    <name type="scientific">Dufourea novaeangliae</name>
    <name type="common">Sweat bee</name>
    <dbReference type="NCBI Taxonomy" id="178035"/>
    <lineage>
        <taxon>Eukaryota</taxon>
        <taxon>Metazoa</taxon>
        <taxon>Ecdysozoa</taxon>
        <taxon>Arthropoda</taxon>
        <taxon>Hexapoda</taxon>
        <taxon>Insecta</taxon>
        <taxon>Pterygota</taxon>
        <taxon>Neoptera</taxon>
        <taxon>Endopterygota</taxon>
        <taxon>Hymenoptera</taxon>
        <taxon>Apocrita</taxon>
        <taxon>Aculeata</taxon>
        <taxon>Apoidea</taxon>
        <taxon>Anthophila</taxon>
        <taxon>Halictidae</taxon>
        <taxon>Rophitinae</taxon>
        <taxon>Dufourea</taxon>
    </lineage>
</organism>
<dbReference type="AlphaFoldDB" id="A0A154PFV3"/>
<gene>
    <name evidence="1" type="ORF">WN55_01181</name>
</gene>
<keyword evidence="2" id="KW-1185">Reference proteome</keyword>
<dbReference type="EMBL" id="KQ434886">
    <property type="protein sequence ID" value="KZC10198.1"/>
    <property type="molecule type" value="Genomic_DNA"/>
</dbReference>
<evidence type="ECO:0000313" key="2">
    <source>
        <dbReference type="Proteomes" id="UP000076502"/>
    </source>
</evidence>
<evidence type="ECO:0000313" key="1">
    <source>
        <dbReference type="EMBL" id="KZC10198.1"/>
    </source>
</evidence>
<proteinExistence type="predicted"/>
<sequence length="54" mass="5782">MSFQFGERGCAWIVAEALDWVTGESGRTGGIKATEERIITAGGFGVEGGMWDDE</sequence>
<name>A0A154PFV3_DUFNO</name>
<accession>A0A154PFV3</accession>